<sequence length="812" mass="89247">MAFTDVEKKFDVTRIISIALAGLRDFGAITEGLVFTLKNSSDMCEFPRSELDRTDKISQGSFGVVETRYINKTLVVSAAGSRGKYEKISCVFKINKQPTRADRDMQVKNVTTSLGSIYRVLFLPDPLMEVIMNSLATHLYDVGGCMSMSRLMGAFMCEVGDTVTTVMQKSDTTLFNAIDTNWNSVASDEHVLRGCVVQLLHAMYLLKVSYGFAHLDMHSANVLLEKVNGYGKSQYYNGVPIAGRKYVLYDTYNDSFDEYGVRVPRLLAVPIGNHGLVARIADFGAGVIVAGRGASAHSTSTDSVISTNMRVFNLLKGGPAAFRGCLESASYANTCDVKFILMDTYLMVRTLRNPKVSAKLSEILQTYYKIIFDRQIQSEFTQDDVKATNSVMRRNVGMESGYDSPAYILNAIYALCQYGNDQSKIMPVSFPRSSTMSTTKRAAVYFVPPFYGSVVDETLSDENCILCSEDVTSTEDRTDRLLGMSVEHELGSTTSTQAERISHESTRLTPTPLYGKISYNPDVDIKVIVYANRFGRVKYQKGTVYSDGTPVPESLHGDLIPMVKVTEIRFPNRSRCTFSLSTLNKSISENTMVRVSVGNYTKSGSQVGQDIACVGDAITSLYEEDANVKRVKYPAWSYPFVGALIIPQINGHVLKFGELGAATISNSVKSAEVAFPCAPVLVSRQTRKKIISLKSDWNWAGVKANASDTLQPFATDAGIVPNNMLTSHAIITDDGINTSIVYIHGPSDGLPGVTRYNLIDLINAKPDVKCAMCLSSGAYSTLQYRDNKSRISVTNTIDAHVPNLRTLNVSVL</sequence>
<dbReference type="InterPro" id="IPR011009">
    <property type="entry name" value="Kinase-like_dom_sf"/>
</dbReference>
<protein>
    <submittedName>
        <fullName evidence="1">Serine/threonine protein kinase</fullName>
    </submittedName>
</protein>
<keyword evidence="1" id="KW-0723">Serine/threonine-protein kinase</keyword>
<proteinExistence type="predicted"/>
<name>A0A171PVG6_9VIRU</name>
<reference evidence="2" key="1">
    <citation type="submission" date="2014-04" db="EMBL/GenBank/DDBJ databases">
        <authorList>
            <person name="Wei Y."/>
            <person name="Huang G."/>
            <person name="Cheng X."/>
        </authorList>
    </citation>
    <scope>NUCLEOTIDE SEQUENCE [LARGE SCALE GENOMIC DNA]</scope>
</reference>
<keyword evidence="1" id="KW-0808">Transferase</keyword>
<accession>A0A171PVG6</accession>
<dbReference type="SUPFAM" id="SSF56112">
    <property type="entry name" value="Protein kinase-like (PK-like)"/>
    <property type="match status" value="1"/>
</dbReference>
<dbReference type="KEGG" id="vg:41900678"/>
<keyword evidence="1" id="KW-0418">Kinase</keyword>
<dbReference type="RefSeq" id="YP_009701542.1">
    <property type="nucleotide sequence ID" value="NC_044938.1"/>
</dbReference>
<evidence type="ECO:0000313" key="2">
    <source>
        <dbReference type="Proteomes" id="UP000232922"/>
    </source>
</evidence>
<dbReference type="Proteomes" id="UP000232922">
    <property type="component" value="Genome"/>
</dbReference>
<dbReference type="GO" id="GO:0004674">
    <property type="term" value="F:protein serine/threonine kinase activity"/>
    <property type="evidence" value="ECO:0007669"/>
    <property type="project" value="UniProtKB-KW"/>
</dbReference>
<evidence type="ECO:0000313" key="1">
    <source>
        <dbReference type="EMBL" id="AJP09042.1"/>
    </source>
</evidence>
<dbReference type="EMBL" id="KJ755191">
    <property type="protein sequence ID" value="AJP09042.1"/>
    <property type="molecule type" value="Genomic_DNA"/>
</dbReference>
<organism evidence="1 2">
    <name type="scientific">Heliothis virescens ascovirus 3f</name>
    <dbReference type="NCBI Taxonomy" id="328614"/>
    <lineage>
        <taxon>Viruses</taxon>
        <taxon>Varidnaviria</taxon>
        <taxon>Bamfordvirae</taxon>
        <taxon>Nucleocytoviricota</taxon>
        <taxon>Megaviricetes</taxon>
        <taxon>Pimascovirales</taxon>
        <taxon>Pimascovirales incertae sedis</taxon>
        <taxon>Ascoviridae</taxon>
        <taxon>Ascovirus</taxon>
        <taxon>Ascovirus hvav3a</taxon>
    </lineage>
</organism>
<dbReference type="GeneID" id="41900678"/>